<protein>
    <submittedName>
        <fullName evidence="2">Uncharacterized protein</fullName>
    </submittedName>
</protein>
<dbReference type="AlphaFoldDB" id="A0A9P5N5A6"/>
<organism evidence="2 3">
    <name type="scientific">Russula ochroleuca</name>
    <dbReference type="NCBI Taxonomy" id="152965"/>
    <lineage>
        <taxon>Eukaryota</taxon>
        <taxon>Fungi</taxon>
        <taxon>Dikarya</taxon>
        <taxon>Basidiomycota</taxon>
        <taxon>Agaricomycotina</taxon>
        <taxon>Agaricomycetes</taxon>
        <taxon>Russulales</taxon>
        <taxon>Russulaceae</taxon>
        <taxon>Russula</taxon>
    </lineage>
</organism>
<feature type="region of interest" description="Disordered" evidence="1">
    <location>
        <begin position="1"/>
        <end position="80"/>
    </location>
</feature>
<feature type="compositionally biased region" description="Basic and acidic residues" evidence="1">
    <location>
        <begin position="37"/>
        <end position="51"/>
    </location>
</feature>
<gene>
    <name evidence="2" type="ORF">DFH94DRAFT_713326</name>
</gene>
<feature type="compositionally biased region" description="Polar residues" evidence="1">
    <location>
        <begin position="53"/>
        <end position="74"/>
    </location>
</feature>
<sequence length="520" mass="58492">MRELLPNDRQCMNAVGAPSSPTQEHIPASPPTLPDRPLFDHIHEVSTDDRQCVNATSTSASPTQEHVPMSQSSALHIRTPPDKLHPTLSTWIKNMNKLSSLIDRLEELSSFGPTEHRSQLSNQVMALRATSKKQQDHFMEFLQLSEEYANRYLLDISAEIKQQSSFLEKFEGRLECAKKLREDAIELQMLYESGTVATMQDLRATALSRPLPEDHALFSEVDSVLTEIRRCYMEMDKFWTEEISRAIEALKMRRVDPTDFERWKNFHANLKQTTESWKNEPPSGGVQTLRFNDACPSEERDIGAIASTFSSAAGSLTSALGRLPSSNSVKYSGLGPSSIKPIYVGFAANRDLCLSFLRRCADYGEKVFTLCLPSIACPTSSRVGTLQERTMRLWSEMTGVSVENVSSIQGSRKFKSAYKKALSLEQKSISGLNTFLEKLSSWVTVSDSDDHGLPDYALPDIVTLEKHREQWAKARDSVSAALATLKNEPFPQLIYRSDPLASTGPRSVMRRWMMNLVRFL</sequence>
<evidence type="ECO:0000256" key="1">
    <source>
        <dbReference type="SAM" id="MobiDB-lite"/>
    </source>
</evidence>
<dbReference type="OrthoDB" id="3249073at2759"/>
<keyword evidence="3" id="KW-1185">Reference proteome</keyword>
<reference evidence="2" key="1">
    <citation type="submission" date="2019-10" db="EMBL/GenBank/DDBJ databases">
        <authorList>
            <consortium name="DOE Joint Genome Institute"/>
            <person name="Kuo A."/>
            <person name="Miyauchi S."/>
            <person name="Kiss E."/>
            <person name="Drula E."/>
            <person name="Kohler A."/>
            <person name="Sanchez-Garcia M."/>
            <person name="Andreopoulos B."/>
            <person name="Barry K.W."/>
            <person name="Bonito G."/>
            <person name="Buee M."/>
            <person name="Carver A."/>
            <person name="Chen C."/>
            <person name="Cichocki N."/>
            <person name="Clum A."/>
            <person name="Culley D."/>
            <person name="Crous P.W."/>
            <person name="Fauchery L."/>
            <person name="Girlanda M."/>
            <person name="Hayes R."/>
            <person name="Keri Z."/>
            <person name="LaButti K."/>
            <person name="Lipzen A."/>
            <person name="Lombard V."/>
            <person name="Magnuson J."/>
            <person name="Maillard F."/>
            <person name="Morin E."/>
            <person name="Murat C."/>
            <person name="Nolan M."/>
            <person name="Ohm R."/>
            <person name="Pangilinan J."/>
            <person name="Pereira M."/>
            <person name="Perotto S."/>
            <person name="Peter M."/>
            <person name="Riley R."/>
            <person name="Sitrit Y."/>
            <person name="Stielow B."/>
            <person name="Szollosi G."/>
            <person name="Zifcakova L."/>
            <person name="Stursova M."/>
            <person name="Spatafora J.W."/>
            <person name="Tedersoo L."/>
            <person name="Vaario L.-M."/>
            <person name="Yamada A."/>
            <person name="Yan M."/>
            <person name="Wang P."/>
            <person name="Xu J."/>
            <person name="Bruns T."/>
            <person name="Baldrian P."/>
            <person name="Vilgalys R."/>
            <person name="Henrissat B."/>
            <person name="Grigoriev I.V."/>
            <person name="Hibbett D."/>
            <person name="Nagy L.G."/>
            <person name="Martin F.M."/>
        </authorList>
    </citation>
    <scope>NUCLEOTIDE SEQUENCE</scope>
    <source>
        <strain evidence="2">Prilba</strain>
    </source>
</reference>
<dbReference type="Proteomes" id="UP000759537">
    <property type="component" value="Unassembled WGS sequence"/>
</dbReference>
<accession>A0A9P5N5A6</accession>
<comment type="caution">
    <text evidence="2">The sequence shown here is derived from an EMBL/GenBank/DDBJ whole genome shotgun (WGS) entry which is preliminary data.</text>
</comment>
<reference evidence="2" key="2">
    <citation type="journal article" date="2020" name="Nat. Commun.">
        <title>Large-scale genome sequencing of mycorrhizal fungi provides insights into the early evolution of symbiotic traits.</title>
        <authorList>
            <person name="Miyauchi S."/>
            <person name="Kiss E."/>
            <person name="Kuo A."/>
            <person name="Drula E."/>
            <person name="Kohler A."/>
            <person name="Sanchez-Garcia M."/>
            <person name="Morin E."/>
            <person name="Andreopoulos B."/>
            <person name="Barry K.W."/>
            <person name="Bonito G."/>
            <person name="Buee M."/>
            <person name="Carver A."/>
            <person name="Chen C."/>
            <person name="Cichocki N."/>
            <person name="Clum A."/>
            <person name="Culley D."/>
            <person name="Crous P.W."/>
            <person name="Fauchery L."/>
            <person name="Girlanda M."/>
            <person name="Hayes R.D."/>
            <person name="Keri Z."/>
            <person name="LaButti K."/>
            <person name="Lipzen A."/>
            <person name="Lombard V."/>
            <person name="Magnuson J."/>
            <person name="Maillard F."/>
            <person name="Murat C."/>
            <person name="Nolan M."/>
            <person name="Ohm R.A."/>
            <person name="Pangilinan J."/>
            <person name="Pereira M.F."/>
            <person name="Perotto S."/>
            <person name="Peter M."/>
            <person name="Pfister S."/>
            <person name="Riley R."/>
            <person name="Sitrit Y."/>
            <person name="Stielow J.B."/>
            <person name="Szollosi G."/>
            <person name="Zifcakova L."/>
            <person name="Stursova M."/>
            <person name="Spatafora J.W."/>
            <person name="Tedersoo L."/>
            <person name="Vaario L.M."/>
            <person name="Yamada A."/>
            <person name="Yan M."/>
            <person name="Wang P."/>
            <person name="Xu J."/>
            <person name="Bruns T."/>
            <person name="Baldrian P."/>
            <person name="Vilgalys R."/>
            <person name="Dunand C."/>
            <person name="Henrissat B."/>
            <person name="Grigoriev I.V."/>
            <person name="Hibbett D."/>
            <person name="Nagy L.G."/>
            <person name="Martin F.M."/>
        </authorList>
    </citation>
    <scope>NUCLEOTIDE SEQUENCE</scope>
    <source>
        <strain evidence="2">Prilba</strain>
    </source>
</reference>
<proteinExistence type="predicted"/>
<dbReference type="EMBL" id="WHVB01000002">
    <property type="protein sequence ID" value="KAF8486440.1"/>
    <property type="molecule type" value="Genomic_DNA"/>
</dbReference>
<name>A0A9P5N5A6_9AGAM</name>
<evidence type="ECO:0000313" key="2">
    <source>
        <dbReference type="EMBL" id="KAF8486440.1"/>
    </source>
</evidence>
<evidence type="ECO:0000313" key="3">
    <source>
        <dbReference type="Proteomes" id="UP000759537"/>
    </source>
</evidence>